<keyword evidence="1" id="KW-0812">Transmembrane</keyword>
<evidence type="ECO:0000313" key="3">
    <source>
        <dbReference type="Proteomes" id="UP001596047"/>
    </source>
</evidence>
<feature type="transmembrane region" description="Helical" evidence="1">
    <location>
        <begin position="12"/>
        <end position="34"/>
    </location>
</feature>
<dbReference type="InterPro" id="IPR021214">
    <property type="entry name" value="DUF2568"/>
</dbReference>
<gene>
    <name evidence="2" type="ORF">ACFPYJ_25100</name>
</gene>
<reference evidence="3" key="1">
    <citation type="journal article" date="2019" name="Int. J. Syst. Evol. Microbiol.">
        <title>The Global Catalogue of Microorganisms (GCM) 10K type strain sequencing project: providing services to taxonomists for standard genome sequencing and annotation.</title>
        <authorList>
            <consortium name="The Broad Institute Genomics Platform"/>
            <consortium name="The Broad Institute Genome Sequencing Center for Infectious Disease"/>
            <person name="Wu L."/>
            <person name="Ma J."/>
        </authorList>
    </citation>
    <scope>NUCLEOTIDE SEQUENCE [LARGE SCALE GENOMIC DNA]</scope>
    <source>
        <strain evidence="3">CGMCC 1.3240</strain>
    </source>
</reference>
<organism evidence="2 3">
    <name type="scientific">Paenibacillus solisilvae</name>
    <dbReference type="NCBI Taxonomy" id="2486751"/>
    <lineage>
        <taxon>Bacteria</taxon>
        <taxon>Bacillati</taxon>
        <taxon>Bacillota</taxon>
        <taxon>Bacilli</taxon>
        <taxon>Bacillales</taxon>
        <taxon>Paenibacillaceae</taxon>
        <taxon>Paenibacillus</taxon>
    </lineage>
</organism>
<dbReference type="RefSeq" id="WP_379190966.1">
    <property type="nucleotide sequence ID" value="NZ_JBHSOW010000095.1"/>
</dbReference>
<evidence type="ECO:0000313" key="2">
    <source>
        <dbReference type="EMBL" id="MFC5652330.1"/>
    </source>
</evidence>
<keyword evidence="3" id="KW-1185">Reference proteome</keyword>
<protein>
    <submittedName>
        <fullName evidence="2">YrdB family protein</fullName>
    </submittedName>
</protein>
<feature type="transmembrane region" description="Helical" evidence="1">
    <location>
        <begin position="40"/>
        <end position="61"/>
    </location>
</feature>
<proteinExistence type="predicted"/>
<sequence length="78" mass="8945">MRRQGRWDGRMFRTICLTVRFIVELVIFFAFAYWGFNLDYGLIINILAGIGLPLAGTRIWGRYISPKAPVKLPGPITE</sequence>
<comment type="caution">
    <text evidence="2">The sequence shown here is derived from an EMBL/GenBank/DDBJ whole genome shotgun (WGS) entry which is preliminary data.</text>
</comment>
<keyword evidence="1" id="KW-0472">Membrane</keyword>
<name>A0ABW0W7I8_9BACL</name>
<accession>A0ABW0W7I8</accession>
<evidence type="ECO:0000256" key="1">
    <source>
        <dbReference type="SAM" id="Phobius"/>
    </source>
</evidence>
<dbReference type="EMBL" id="JBHSOW010000095">
    <property type="protein sequence ID" value="MFC5652330.1"/>
    <property type="molecule type" value="Genomic_DNA"/>
</dbReference>
<keyword evidence="1" id="KW-1133">Transmembrane helix</keyword>
<dbReference type="Proteomes" id="UP001596047">
    <property type="component" value="Unassembled WGS sequence"/>
</dbReference>
<dbReference type="Pfam" id="PF10823">
    <property type="entry name" value="DUF2568"/>
    <property type="match status" value="1"/>
</dbReference>